<dbReference type="AlphaFoldDB" id="A0A3M7PFC7"/>
<protein>
    <submittedName>
        <fullName evidence="1">Uncharacterized protein</fullName>
    </submittedName>
</protein>
<dbReference type="Proteomes" id="UP000276133">
    <property type="component" value="Unassembled WGS sequence"/>
</dbReference>
<dbReference type="EMBL" id="REGN01011159">
    <property type="protein sequence ID" value="RMZ97811.1"/>
    <property type="molecule type" value="Genomic_DNA"/>
</dbReference>
<keyword evidence="2" id="KW-1185">Reference proteome</keyword>
<evidence type="ECO:0000313" key="1">
    <source>
        <dbReference type="EMBL" id="RMZ97811.1"/>
    </source>
</evidence>
<proteinExistence type="predicted"/>
<accession>A0A3M7PFC7</accession>
<evidence type="ECO:0000313" key="2">
    <source>
        <dbReference type="Proteomes" id="UP000276133"/>
    </source>
</evidence>
<organism evidence="1 2">
    <name type="scientific">Brachionus plicatilis</name>
    <name type="common">Marine rotifer</name>
    <name type="synonym">Brachionus muelleri</name>
    <dbReference type="NCBI Taxonomy" id="10195"/>
    <lineage>
        <taxon>Eukaryota</taxon>
        <taxon>Metazoa</taxon>
        <taxon>Spiralia</taxon>
        <taxon>Gnathifera</taxon>
        <taxon>Rotifera</taxon>
        <taxon>Eurotatoria</taxon>
        <taxon>Monogononta</taxon>
        <taxon>Pseudotrocha</taxon>
        <taxon>Ploima</taxon>
        <taxon>Brachionidae</taxon>
        <taxon>Brachionus</taxon>
    </lineage>
</organism>
<name>A0A3M7PFC7_BRAPC</name>
<comment type="caution">
    <text evidence="1">The sequence shown here is derived from an EMBL/GenBank/DDBJ whole genome shotgun (WGS) entry which is preliminary data.</text>
</comment>
<gene>
    <name evidence="1" type="ORF">BpHYR1_029754</name>
</gene>
<sequence length="71" mass="8746">MARENLFGKLKFEIKLKRSKYKMLKRRAVPIFHSLRKIAENNFMAFVLMDKKWSYFNFQLIFIFALKFSIY</sequence>
<reference evidence="1 2" key="1">
    <citation type="journal article" date="2018" name="Sci. Rep.">
        <title>Genomic signatures of local adaptation to the degree of environmental predictability in rotifers.</title>
        <authorList>
            <person name="Franch-Gras L."/>
            <person name="Hahn C."/>
            <person name="Garcia-Roger E.M."/>
            <person name="Carmona M.J."/>
            <person name="Serra M."/>
            <person name="Gomez A."/>
        </authorList>
    </citation>
    <scope>NUCLEOTIDE SEQUENCE [LARGE SCALE GENOMIC DNA]</scope>
    <source>
        <strain evidence="1">HYR1</strain>
    </source>
</reference>